<dbReference type="Proteomes" id="UP000286974">
    <property type="component" value="Unassembled WGS sequence"/>
</dbReference>
<dbReference type="Pfam" id="PF03176">
    <property type="entry name" value="MMPL"/>
    <property type="match status" value="1"/>
</dbReference>
<dbReference type="EMBL" id="BEXA01000001">
    <property type="protein sequence ID" value="GAY72122.1"/>
    <property type="molecule type" value="Genomic_DNA"/>
</dbReference>
<dbReference type="AlphaFoldDB" id="A0A401FID9"/>
<keyword evidence="2" id="KW-1003">Cell membrane</keyword>
<dbReference type="RefSeq" id="WP_225417461.1">
    <property type="nucleotide sequence ID" value="NZ_BEXA01000001.1"/>
</dbReference>
<feature type="domain" description="Membrane transport protein MMPL" evidence="7">
    <location>
        <begin position="68"/>
        <end position="368"/>
    </location>
</feature>
<dbReference type="PANTHER" id="PTHR33406:SF13">
    <property type="entry name" value="MEMBRANE PROTEIN YDFJ"/>
    <property type="match status" value="1"/>
</dbReference>
<dbReference type="PANTHER" id="PTHR33406">
    <property type="entry name" value="MEMBRANE PROTEIN MJ1562-RELATED"/>
    <property type="match status" value="1"/>
</dbReference>
<keyword evidence="4 6" id="KW-1133">Transmembrane helix</keyword>
<evidence type="ECO:0000256" key="6">
    <source>
        <dbReference type="SAM" id="Phobius"/>
    </source>
</evidence>
<feature type="transmembrane region" description="Helical" evidence="6">
    <location>
        <begin position="183"/>
        <end position="200"/>
    </location>
</feature>
<keyword evidence="3 6" id="KW-0812">Transmembrane</keyword>
<sequence>MKQIIKNLHNNRIFTLIVWLIVVLIAIISAPNITNTIQQYNEPSLATSSQPVKAEKLQGKWGYNLKGTITMNLVYQNPNQKITDKQQQKINNQLASLIKHQSYYNIKKITTIDTNLQGKPAMVSKDGSTEMATIQINANGNSLRVLTDQLTDQARIAGLKSYVTSPQIVRDVNNAKIAQVTKISLIALFIASTLIIGIYLRSIFAALISFVVLFSSFVTTYSLSLHLAEHFNWPFSEYSVLELGIATLVIGTIWNIYILRRFGELLKSQPESHYSTKQTIADIRFPVTIVGLVLTIIFACTSFIKFSEIQSLSLLAIAYIVLILATLTLLPVFMAALGESIFWPSPSSGKIGNSKYFEKAAAFSMWQPFASLLLVLYLTLPFIYFFNNRLNYSPMTNLTQQNQAIKGAQTLNAHFTPGKSTPVTVYIQSTSPINTEKNLGALDTLTTKLKATNHVDSVYSLTQPGGMPIEKYYVANQLQAIALIPNKRRAN</sequence>
<evidence type="ECO:0000256" key="3">
    <source>
        <dbReference type="ARBA" id="ARBA00022692"/>
    </source>
</evidence>
<dbReference type="InterPro" id="IPR050545">
    <property type="entry name" value="Mycobact_MmpL"/>
</dbReference>
<feature type="transmembrane region" description="Helical" evidence="6">
    <location>
        <begin position="240"/>
        <end position="259"/>
    </location>
</feature>
<evidence type="ECO:0000259" key="7">
    <source>
        <dbReference type="Pfam" id="PF03176"/>
    </source>
</evidence>
<keyword evidence="5 6" id="KW-0472">Membrane</keyword>
<proteinExistence type="predicted"/>
<feature type="transmembrane region" description="Helical" evidence="6">
    <location>
        <begin position="316"/>
        <end position="342"/>
    </location>
</feature>
<evidence type="ECO:0000256" key="4">
    <source>
        <dbReference type="ARBA" id="ARBA00022989"/>
    </source>
</evidence>
<dbReference type="Gene3D" id="1.20.1640.10">
    <property type="entry name" value="Multidrug efflux transporter AcrB transmembrane domain"/>
    <property type="match status" value="1"/>
</dbReference>
<comment type="subcellular location">
    <subcellularLocation>
        <location evidence="1">Cell membrane</location>
        <topology evidence="1">Multi-pass membrane protein</topology>
    </subcellularLocation>
</comment>
<feature type="transmembrane region" description="Helical" evidence="6">
    <location>
        <begin position="207"/>
        <end position="228"/>
    </location>
</feature>
<feature type="transmembrane region" description="Helical" evidence="6">
    <location>
        <begin position="285"/>
        <end position="304"/>
    </location>
</feature>
<organism evidence="8 9">
    <name type="scientific">Lentilactobacillus kosonis</name>
    <dbReference type="NCBI Taxonomy" id="2810561"/>
    <lineage>
        <taxon>Bacteria</taxon>
        <taxon>Bacillati</taxon>
        <taxon>Bacillota</taxon>
        <taxon>Bacilli</taxon>
        <taxon>Lactobacillales</taxon>
        <taxon>Lactobacillaceae</taxon>
        <taxon>Lentilactobacillus</taxon>
    </lineage>
</organism>
<accession>A0A401FID9</accession>
<protein>
    <submittedName>
        <fullName evidence="8">Membrane protein</fullName>
    </submittedName>
</protein>
<comment type="caution">
    <text evidence="8">The sequence shown here is derived from an EMBL/GenBank/DDBJ whole genome shotgun (WGS) entry which is preliminary data.</text>
</comment>
<evidence type="ECO:0000256" key="5">
    <source>
        <dbReference type="ARBA" id="ARBA00023136"/>
    </source>
</evidence>
<reference evidence="8 9" key="1">
    <citation type="submission" date="2017-11" db="EMBL/GenBank/DDBJ databases">
        <title>Draft Genome Sequence of Lactobacillus curieae NBRC 111893 isolated from Koso, a Japanese sugar-Vegetable Fermented Beverage.</title>
        <authorList>
            <person name="Chiou T.Y."/>
            <person name="Oshima K."/>
            <person name="Suda W."/>
            <person name="Hattori M."/>
            <person name="Takahashi T."/>
        </authorList>
    </citation>
    <scope>NUCLEOTIDE SEQUENCE [LARGE SCALE GENOMIC DNA]</scope>
    <source>
        <strain evidence="8 9">NBRC111893</strain>
    </source>
</reference>
<dbReference type="STRING" id="1138822.PL11_002355"/>
<evidence type="ECO:0000313" key="8">
    <source>
        <dbReference type="EMBL" id="GAY72122.1"/>
    </source>
</evidence>
<gene>
    <name evidence="8" type="ORF">NBRC111893_268</name>
</gene>
<dbReference type="GO" id="GO:0005886">
    <property type="term" value="C:plasma membrane"/>
    <property type="evidence" value="ECO:0007669"/>
    <property type="project" value="UniProtKB-SubCell"/>
</dbReference>
<evidence type="ECO:0000256" key="1">
    <source>
        <dbReference type="ARBA" id="ARBA00004651"/>
    </source>
</evidence>
<name>A0A401FID9_9LACO</name>
<keyword evidence="9" id="KW-1185">Reference proteome</keyword>
<feature type="transmembrane region" description="Helical" evidence="6">
    <location>
        <begin position="363"/>
        <end position="386"/>
    </location>
</feature>
<feature type="transmembrane region" description="Helical" evidence="6">
    <location>
        <begin position="12"/>
        <end position="30"/>
    </location>
</feature>
<dbReference type="InterPro" id="IPR004869">
    <property type="entry name" value="MMPL_dom"/>
</dbReference>
<dbReference type="SUPFAM" id="SSF82866">
    <property type="entry name" value="Multidrug efflux transporter AcrB transmembrane domain"/>
    <property type="match status" value="1"/>
</dbReference>
<evidence type="ECO:0000313" key="9">
    <source>
        <dbReference type="Proteomes" id="UP000286974"/>
    </source>
</evidence>
<evidence type="ECO:0000256" key="2">
    <source>
        <dbReference type="ARBA" id="ARBA00022475"/>
    </source>
</evidence>